<dbReference type="CDD" id="cd24049">
    <property type="entry name" value="ASKHA_NBD_PilM"/>
    <property type="match status" value="1"/>
</dbReference>
<dbReference type="NCBIfam" id="TIGR01175">
    <property type="entry name" value="pilM"/>
    <property type="match status" value="1"/>
</dbReference>
<dbReference type="Pfam" id="PF11104">
    <property type="entry name" value="PilM_2"/>
    <property type="match status" value="1"/>
</dbReference>
<evidence type="ECO:0000313" key="1">
    <source>
        <dbReference type="EMBL" id="TDB58024.1"/>
    </source>
</evidence>
<protein>
    <submittedName>
        <fullName evidence="1">Pilus assembly protein PilM</fullName>
    </submittedName>
</protein>
<dbReference type="OrthoDB" id="9773403at2"/>
<evidence type="ECO:0000313" key="2">
    <source>
        <dbReference type="Proteomes" id="UP000295254"/>
    </source>
</evidence>
<dbReference type="PANTHER" id="PTHR32432:SF3">
    <property type="entry name" value="ETHANOLAMINE UTILIZATION PROTEIN EUTJ"/>
    <property type="match status" value="1"/>
</dbReference>
<name>A0A1H2PBP2_PSEVA</name>
<keyword evidence="2" id="KW-1185">Reference proteome</keyword>
<dbReference type="AlphaFoldDB" id="A0A1H2PBP2"/>
<dbReference type="Gene3D" id="3.30.420.40">
    <property type="match status" value="2"/>
</dbReference>
<dbReference type="STRING" id="95300.SAMN05216558_4759"/>
<dbReference type="EMBL" id="RRZK01000031">
    <property type="protein sequence ID" value="TDB58024.1"/>
    <property type="molecule type" value="Genomic_DNA"/>
</dbReference>
<comment type="caution">
    <text evidence="1">The sequence shown here is derived from an EMBL/GenBank/DDBJ whole genome shotgun (WGS) entry which is preliminary data.</text>
</comment>
<dbReference type="Gene3D" id="3.30.1490.300">
    <property type="match status" value="1"/>
</dbReference>
<dbReference type="PIRSF" id="PIRSF019169">
    <property type="entry name" value="PilM"/>
    <property type="match status" value="1"/>
</dbReference>
<dbReference type="PANTHER" id="PTHR32432">
    <property type="entry name" value="CELL DIVISION PROTEIN FTSA-RELATED"/>
    <property type="match status" value="1"/>
</dbReference>
<sequence>MLGLFNKNAKTLLGIDISCASLKLVELSRQNDGYRVEAYAVEPLPAGTVIEKDIAELEGVGMALSRALARSGTAIKNAAVAIAGSAVISKTIEMDAGLDDDDMESQLKVEADQYIPYALDEVAIDFEVQGLSPRHPGRVDVLLTACRKENIEVREAALSLAGVTARVVDVEACALERAYALLATTDELSTVALVEIGDSMSTLNVLREGRIIYSREQLFAGRQWTGGAQRHYDMPIEPAGLAKGPGTFAADYPDEGLQSFCEALVEQISRSLQFFHASGQFAQVEQILLAGDAAAMPGLDQMIEQRLNTPTRVANPFAGMSVGSKVDGAALSADAPGLLIACGLALRSFD</sequence>
<reference evidence="2" key="1">
    <citation type="journal article" date="2019" name="bioRxiv">
        <title>Bacterially produced spermidine induces plant systemic susceptibility to pathogens.</title>
        <authorList>
            <person name="Melnyk R.A."/>
            <person name="Beskrovnaya P.A."/>
            <person name="Liu Z."/>
            <person name="Song Y."/>
            <person name="Haney C.H."/>
        </authorList>
    </citation>
    <scope>NUCLEOTIDE SEQUENCE [LARGE SCALE GENOMIC DNA]</scope>
    <source>
        <strain evidence="2">Dha-51</strain>
    </source>
</reference>
<dbReference type="InterPro" id="IPR050696">
    <property type="entry name" value="FtsA/MreB"/>
</dbReference>
<dbReference type="InterPro" id="IPR043129">
    <property type="entry name" value="ATPase_NBD"/>
</dbReference>
<dbReference type="RefSeq" id="WP_093227478.1">
    <property type="nucleotide sequence ID" value="NZ_LT629803.1"/>
</dbReference>
<dbReference type="Proteomes" id="UP000295254">
    <property type="component" value="Unassembled WGS sequence"/>
</dbReference>
<accession>A0A1H2PBP2</accession>
<dbReference type="SUPFAM" id="SSF53067">
    <property type="entry name" value="Actin-like ATPase domain"/>
    <property type="match status" value="2"/>
</dbReference>
<proteinExistence type="predicted"/>
<organism evidence="1 2">
    <name type="scientific">Pseudomonas vancouverensis</name>
    <dbReference type="NCBI Taxonomy" id="95300"/>
    <lineage>
        <taxon>Bacteria</taxon>
        <taxon>Pseudomonadati</taxon>
        <taxon>Pseudomonadota</taxon>
        <taxon>Gammaproteobacteria</taxon>
        <taxon>Pseudomonadales</taxon>
        <taxon>Pseudomonadaceae</taxon>
        <taxon>Pseudomonas</taxon>
    </lineage>
</organism>
<gene>
    <name evidence="1" type="ORF">EIY72_23925</name>
</gene>
<dbReference type="InterPro" id="IPR005883">
    <property type="entry name" value="PilM"/>
</dbReference>